<gene>
    <name evidence="9" type="ORF">EYB31_19320</name>
</gene>
<dbReference type="CDD" id="cd06261">
    <property type="entry name" value="TM_PBP2"/>
    <property type="match status" value="1"/>
</dbReference>
<comment type="subcellular location">
    <subcellularLocation>
        <location evidence="1 7">Cell membrane</location>
        <topology evidence="1 7">Multi-pass membrane protein</topology>
    </subcellularLocation>
</comment>
<evidence type="ECO:0000256" key="6">
    <source>
        <dbReference type="ARBA" id="ARBA00023136"/>
    </source>
</evidence>
<dbReference type="InterPro" id="IPR051393">
    <property type="entry name" value="ABC_transporter_permease"/>
</dbReference>
<feature type="domain" description="ABC transmembrane type-1" evidence="8">
    <location>
        <begin position="71"/>
        <end position="284"/>
    </location>
</feature>
<dbReference type="PANTHER" id="PTHR30193">
    <property type="entry name" value="ABC TRANSPORTER PERMEASE PROTEIN"/>
    <property type="match status" value="1"/>
</dbReference>
<proteinExistence type="inferred from homology"/>
<dbReference type="PROSITE" id="PS50928">
    <property type="entry name" value="ABC_TM1"/>
    <property type="match status" value="1"/>
</dbReference>
<evidence type="ECO:0000256" key="4">
    <source>
        <dbReference type="ARBA" id="ARBA00022692"/>
    </source>
</evidence>
<sequence length="294" mass="33159">MAVKTWKETSAGYLFTGPMLLGVLVFTIIPLIAGLLLSLIDWNFVSGFDKMKFVGLNNFVRLFHDDTFIRSFKNNILLLIVVPATMLFSMLIAIVINKKVYFKDGFKVAYFMPYISSVVAVAAVWRVLMHPTYGPINQFFHSLGMDSPPKWLADPNYAMLSVMIIMVWIQIGYNLIIYIAALQNIPKDLYEAADIDGANVWEQFRNITVPMLSPTTFFLLVTGVISSFKAFDLIAVLTQGGPANSTSVIVYYLYEAAFINLKTGYASAMAVVLMLFVLLLTFLQWLGQKKWVNY</sequence>
<dbReference type="InterPro" id="IPR000515">
    <property type="entry name" value="MetI-like"/>
</dbReference>
<organism evidence="9 10">
    <name type="scientific">Paenibacillus thalictri</name>
    <dbReference type="NCBI Taxonomy" id="2527873"/>
    <lineage>
        <taxon>Bacteria</taxon>
        <taxon>Bacillati</taxon>
        <taxon>Bacillota</taxon>
        <taxon>Bacilli</taxon>
        <taxon>Bacillales</taxon>
        <taxon>Paenibacillaceae</taxon>
        <taxon>Paenibacillus</taxon>
    </lineage>
</organism>
<dbReference type="EMBL" id="SIRE01000013">
    <property type="protein sequence ID" value="TBL76579.1"/>
    <property type="molecule type" value="Genomic_DNA"/>
</dbReference>
<feature type="transmembrane region" description="Helical" evidence="7">
    <location>
        <begin position="266"/>
        <end position="286"/>
    </location>
</feature>
<dbReference type="Gene3D" id="1.10.3720.10">
    <property type="entry name" value="MetI-like"/>
    <property type="match status" value="1"/>
</dbReference>
<keyword evidence="10" id="KW-1185">Reference proteome</keyword>
<keyword evidence="5 7" id="KW-1133">Transmembrane helix</keyword>
<feature type="transmembrane region" description="Helical" evidence="7">
    <location>
        <begin position="76"/>
        <end position="96"/>
    </location>
</feature>
<keyword evidence="4 7" id="KW-0812">Transmembrane</keyword>
<protein>
    <submittedName>
        <fullName evidence="9">Sugar ABC transporter permease</fullName>
    </submittedName>
</protein>
<dbReference type="GO" id="GO:0055085">
    <property type="term" value="P:transmembrane transport"/>
    <property type="evidence" value="ECO:0007669"/>
    <property type="project" value="InterPro"/>
</dbReference>
<feature type="transmembrane region" description="Helical" evidence="7">
    <location>
        <begin position="12"/>
        <end position="40"/>
    </location>
</feature>
<accession>A0A4Q9DNU7</accession>
<keyword evidence="2 7" id="KW-0813">Transport</keyword>
<dbReference type="Proteomes" id="UP000293142">
    <property type="component" value="Unassembled WGS sequence"/>
</dbReference>
<dbReference type="AlphaFoldDB" id="A0A4Q9DNU7"/>
<dbReference type="InterPro" id="IPR035906">
    <property type="entry name" value="MetI-like_sf"/>
</dbReference>
<evidence type="ECO:0000256" key="2">
    <source>
        <dbReference type="ARBA" id="ARBA00022448"/>
    </source>
</evidence>
<comment type="caution">
    <text evidence="9">The sequence shown here is derived from an EMBL/GenBank/DDBJ whole genome shotgun (WGS) entry which is preliminary data.</text>
</comment>
<dbReference type="PANTHER" id="PTHR30193:SF37">
    <property type="entry name" value="INNER MEMBRANE ABC TRANSPORTER PERMEASE PROTEIN YCJO"/>
    <property type="match status" value="1"/>
</dbReference>
<feature type="transmembrane region" description="Helical" evidence="7">
    <location>
        <begin position="209"/>
        <end position="228"/>
    </location>
</feature>
<dbReference type="SUPFAM" id="SSF161098">
    <property type="entry name" value="MetI-like"/>
    <property type="match status" value="1"/>
</dbReference>
<evidence type="ECO:0000313" key="9">
    <source>
        <dbReference type="EMBL" id="TBL76579.1"/>
    </source>
</evidence>
<feature type="transmembrane region" description="Helical" evidence="7">
    <location>
        <begin position="234"/>
        <end position="254"/>
    </location>
</feature>
<name>A0A4Q9DNU7_9BACL</name>
<evidence type="ECO:0000256" key="7">
    <source>
        <dbReference type="RuleBase" id="RU363032"/>
    </source>
</evidence>
<evidence type="ECO:0000256" key="3">
    <source>
        <dbReference type="ARBA" id="ARBA00022475"/>
    </source>
</evidence>
<evidence type="ECO:0000313" key="10">
    <source>
        <dbReference type="Proteomes" id="UP000293142"/>
    </source>
</evidence>
<keyword evidence="3" id="KW-1003">Cell membrane</keyword>
<dbReference type="GO" id="GO:0005886">
    <property type="term" value="C:plasma membrane"/>
    <property type="evidence" value="ECO:0007669"/>
    <property type="project" value="UniProtKB-SubCell"/>
</dbReference>
<dbReference type="RefSeq" id="WP_131015052.1">
    <property type="nucleotide sequence ID" value="NZ_SIRE01000013.1"/>
</dbReference>
<comment type="similarity">
    <text evidence="7">Belongs to the binding-protein-dependent transport system permease family.</text>
</comment>
<evidence type="ECO:0000256" key="1">
    <source>
        <dbReference type="ARBA" id="ARBA00004651"/>
    </source>
</evidence>
<feature type="transmembrane region" description="Helical" evidence="7">
    <location>
        <begin position="108"/>
        <end position="128"/>
    </location>
</feature>
<evidence type="ECO:0000259" key="8">
    <source>
        <dbReference type="PROSITE" id="PS50928"/>
    </source>
</evidence>
<evidence type="ECO:0000256" key="5">
    <source>
        <dbReference type="ARBA" id="ARBA00022989"/>
    </source>
</evidence>
<keyword evidence="6 7" id="KW-0472">Membrane</keyword>
<feature type="transmembrane region" description="Helical" evidence="7">
    <location>
        <begin position="157"/>
        <end position="181"/>
    </location>
</feature>
<reference evidence="9 10" key="1">
    <citation type="submission" date="2019-02" db="EMBL/GenBank/DDBJ databases">
        <title>Paenibacillus sp. nov., isolated from surface-sterilized tissue of Thalictrum simplex L.</title>
        <authorList>
            <person name="Tuo L."/>
        </authorList>
    </citation>
    <scope>NUCLEOTIDE SEQUENCE [LARGE SCALE GENOMIC DNA]</scope>
    <source>
        <strain evidence="9 10">N2SHLJ1</strain>
    </source>
</reference>
<dbReference type="OrthoDB" id="9788108at2"/>
<dbReference type="Pfam" id="PF00528">
    <property type="entry name" value="BPD_transp_1"/>
    <property type="match status" value="1"/>
</dbReference>